<feature type="region of interest" description="Disordered" evidence="2">
    <location>
        <begin position="42"/>
        <end position="91"/>
    </location>
</feature>
<keyword evidence="4" id="KW-1185">Reference proteome</keyword>
<dbReference type="AlphaFoldDB" id="A0A8H7W1X4"/>
<dbReference type="EMBL" id="JAFJYH010000249">
    <property type="protein sequence ID" value="KAG4414776.1"/>
    <property type="molecule type" value="Genomic_DNA"/>
</dbReference>
<feature type="region of interest" description="Disordered" evidence="2">
    <location>
        <begin position="643"/>
        <end position="686"/>
    </location>
</feature>
<evidence type="ECO:0000313" key="4">
    <source>
        <dbReference type="Proteomes" id="UP000664132"/>
    </source>
</evidence>
<proteinExistence type="predicted"/>
<feature type="region of interest" description="Disordered" evidence="2">
    <location>
        <begin position="483"/>
        <end position="509"/>
    </location>
</feature>
<evidence type="ECO:0000313" key="3">
    <source>
        <dbReference type="EMBL" id="KAG4414776.1"/>
    </source>
</evidence>
<gene>
    <name evidence="3" type="ORF">IFR04_012089</name>
</gene>
<feature type="compositionally biased region" description="Basic and acidic residues" evidence="2">
    <location>
        <begin position="671"/>
        <end position="686"/>
    </location>
</feature>
<feature type="compositionally biased region" description="Polar residues" evidence="2">
    <location>
        <begin position="47"/>
        <end position="62"/>
    </location>
</feature>
<evidence type="ECO:0000256" key="1">
    <source>
        <dbReference type="SAM" id="Coils"/>
    </source>
</evidence>
<feature type="compositionally biased region" description="Basic and acidic residues" evidence="2">
    <location>
        <begin position="490"/>
        <end position="509"/>
    </location>
</feature>
<sequence length="686" mass="79624">MDVPNHMHNISKISGATFTNPEVTPDKLAIMKLRNSDLLNDRDYLSAPTTPTGERRSFSFSSKALDHGRSSSLARSSRQISSSVRRSGSFRHSQSGLKISMELTRQAEGKFFALMDFVSSASREASSLKEIWSSLVSERESLTREREELLETINEVTESLERTESEHYHHGHEHEQRKKQVEKLLVELSLAMNTISDHEKRNTSRDHDLLQTRNELQNLRDTLSRTTIANDKFRSDYEASELRIRVVEDERDHAKINADQYQEDWRALTREHTDVKSKFADATIKLETARREVISITERLRISEMDRDTNLNEKERLQELLRKANLKHEETSMELLDLTERNEHNIRESNKFKEVIRDLESDVARHTNTVDNLRRELKTKTTSFDEAETRAQEILLKFEHLKREATITKDKLSTLEQEGVEQTEIIKRIREESRLALVEKNSLRDEAEMWKHRAGDHQRLITQLQETLRKNESSLVEVRSEVQNLTSRLSDSERQRSSTHEQHTHHTTEITSLKEKLLILQAELRTTHDGRDRLREELHEAQRRYEEVTETMTEFRDSSGSYEFEIEHLRSMLRESREQKERAIAARNAADRERDDYISRYEEKCREMERFEQSSSSGFISRLRSEGAGGGKFGLSSSRIVSRSGTMNTTGTIVHSSSNGNGDGHGLGHSSEFHREDQLGHSESME</sequence>
<feature type="coiled-coil region" evidence="1">
    <location>
        <begin position="524"/>
        <end position="593"/>
    </location>
</feature>
<reference evidence="3" key="1">
    <citation type="submission" date="2021-02" db="EMBL/GenBank/DDBJ databases">
        <title>Genome sequence Cadophora malorum strain M34.</title>
        <authorList>
            <person name="Stefanovic E."/>
            <person name="Vu D."/>
            <person name="Scully C."/>
            <person name="Dijksterhuis J."/>
            <person name="Roader J."/>
            <person name="Houbraken J."/>
        </authorList>
    </citation>
    <scope>NUCLEOTIDE SEQUENCE</scope>
    <source>
        <strain evidence="3">M34</strain>
    </source>
</reference>
<accession>A0A8H7W1X4</accession>
<comment type="caution">
    <text evidence="3">The sequence shown here is derived from an EMBL/GenBank/DDBJ whole genome shotgun (WGS) entry which is preliminary data.</text>
</comment>
<dbReference type="OrthoDB" id="3557318at2759"/>
<dbReference type="Proteomes" id="UP000664132">
    <property type="component" value="Unassembled WGS sequence"/>
</dbReference>
<protein>
    <submittedName>
        <fullName evidence="3">Uncharacterized protein</fullName>
    </submittedName>
</protein>
<keyword evidence="1" id="KW-0175">Coiled coil</keyword>
<feature type="compositionally biased region" description="Polar residues" evidence="2">
    <location>
        <begin position="643"/>
        <end position="654"/>
    </location>
</feature>
<feature type="coiled-coil region" evidence="1">
    <location>
        <begin position="139"/>
        <end position="166"/>
    </location>
</feature>
<feature type="compositionally biased region" description="Low complexity" evidence="2">
    <location>
        <begin position="70"/>
        <end position="91"/>
    </location>
</feature>
<name>A0A8H7W1X4_9HELO</name>
<organism evidence="3 4">
    <name type="scientific">Cadophora malorum</name>
    <dbReference type="NCBI Taxonomy" id="108018"/>
    <lineage>
        <taxon>Eukaryota</taxon>
        <taxon>Fungi</taxon>
        <taxon>Dikarya</taxon>
        <taxon>Ascomycota</taxon>
        <taxon>Pezizomycotina</taxon>
        <taxon>Leotiomycetes</taxon>
        <taxon>Helotiales</taxon>
        <taxon>Ploettnerulaceae</taxon>
        <taxon>Cadophora</taxon>
    </lineage>
</organism>
<evidence type="ECO:0000256" key="2">
    <source>
        <dbReference type="SAM" id="MobiDB-lite"/>
    </source>
</evidence>